<dbReference type="PROSITE" id="PS51318">
    <property type="entry name" value="TAT"/>
    <property type="match status" value="1"/>
</dbReference>
<feature type="signal peptide" evidence="1">
    <location>
        <begin position="1"/>
        <end position="26"/>
    </location>
</feature>
<dbReference type="RefSeq" id="WP_141842361.1">
    <property type="nucleotide sequence ID" value="NZ_VFPM01000001.1"/>
</dbReference>
<gene>
    <name evidence="2" type="ORF">FBY41_1146</name>
</gene>
<dbReference type="Proteomes" id="UP000316747">
    <property type="component" value="Unassembled WGS sequence"/>
</dbReference>
<evidence type="ECO:0000256" key="1">
    <source>
        <dbReference type="SAM" id="SignalP"/>
    </source>
</evidence>
<sequence length="222" mass="24436">MRTRRRILATMAAAALALLAAAPATGATGGDWITADRALVNRLGGVTVSGQVSCAGTYAQLMDGQLQYLDENEQWATIPTPTETQLVDIFVNADNYTVSQPAGRRLMIQVEHGSSRMTPCFAQYQFDPNGTPWSEISNVQCDGVTPCRWETDRYAYDRLALGPLFDYSPDGKFRTGNLTVDVSAYGSMVAVYDTATQTWEYYGVPQTPDIYTQQIVKATTYR</sequence>
<accession>A0A543I2H9</accession>
<dbReference type="InterPro" id="IPR006311">
    <property type="entry name" value="TAT_signal"/>
</dbReference>
<reference evidence="2 3" key="1">
    <citation type="submission" date="2019-06" db="EMBL/GenBank/DDBJ databases">
        <title>Genome sequencing of plant associated microbes to promote plant fitness in Sorghum bicolor and Oryza sativa.</title>
        <authorList>
            <person name="Coleman-Derr D."/>
        </authorList>
    </citation>
    <scope>NUCLEOTIDE SEQUENCE [LARGE SCALE GENOMIC DNA]</scope>
    <source>
        <strain evidence="2 3">KV-663</strain>
    </source>
</reference>
<name>A0A543I2H9_9MICO</name>
<keyword evidence="3" id="KW-1185">Reference proteome</keyword>
<organism evidence="2 3">
    <name type="scientific">Humibacillus xanthopallidus</name>
    <dbReference type="NCBI Taxonomy" id="412689"/>
    <lineage>
        <taxon>Bacteria</taxon>
        <taxon>Bacillati</taxon>
        <taxon>Actinomycetota</taxon>
        <taxon>Actinomycetes</taxon>
        <taxon>Micrococcales</taxon>
        <taxon>Intrasporangiaceae</taxon>
        <taxon>Humibacillus</taxon>
    </lineage>
</organism>
<dbReference type="AlphaFoldDB" id="A0A543I2H9"/>
<feature type="chain" id="PRO_5021827783" description="Tat pathway signal sequence domain protein" evidence="1">
    <location>
        <begin position="27"/>
        <end position="222"/>
    </location>
</feature>
<evidence type="ECO:0008006" key="4">
    <source>
        <dbReference type="Google" id="ProtNLM"/>
    </source>
</evidence>
<evidence type="ECO:0000313" key="2">
    <source>
        <dbReference type="EMBL" id="TQM64767.1"/>
    </source>
</evidence>
<protein>
    <recommendedName>
        <fullName evidence="4">Tat pathway signal sequence domain protein</fullName>
    </recommendedName>
</protein>
<keyword evidence="1" id="KW-0732">Signal</keyword>
<comment type="caution">
    <text evidence="2">The sequence shown here is derived from an EMBL/GenBank/DDBJ whole genome shotgun (WGS) entry which is preliminary data.</text>
</comment>
<dbReference type="EMBL" id="VFPM01000001">
    <property type="protein sequence ID" value="TQM64767.1"/>
    <property type="molecule type" value="Genomic_DNA"/>
</dbReference>
<dbReference type="OrthoDB" id="5146148at2"/>
<proteinExistence type="predicted"/>
<evidence type="ECO:0000313" key="3">
    <source>
        <dbReference type="Proteomes" id="UP000316747"/>
    </source>
</evidence>